<dbReference type="EMBL" id="ML213510">
    <property type="protein sequence ID" value="TFK51903.1"/>
    <property type="molecule type" value="Genomic_DNA"/>
</dbReference>
<gene>
    <name evidence="1" type="ORF">OE88DRAFT_1484881</name>
</gene>
<keyword evidence="2" id="KW-1185">Reference proteome</keyword>
<evidence type="ECO:0000313" key="1">
    <source>
        <dbReference type="EMBL" id="TFK51903.1"/>
    </source>
</evidence>
<organism evidence="1 2">
    <name type="scientific">Heliocybe sulcata</name>
    <dbReference type="NCBI Taxonomy" id="5364"/>
    <lineage>
        <taxon>Eukaryota</taxon>
        <taxon>Fungi</taxon>
        <taxon>Dikarya</taxon>
        <taxon>Basidiomycota</taxon>
        <taxon>Agaricomycotina</taxon>
        <taxon>Agaricomycetes</taxon>
        <taxon>Gloeophyllales</taxon>
        <taxon>Gloeophyllaceae</taxon>
        <taxon>Heliocybe</taxon>
    </lineage>
</organism>
<dbReference type="Proteomes" id="UP000305948">
    <property type="component" value="Unassembled WGS sequence"/>
</dbReference>
<name>A0A5C3N3U9_9AGAM</name>
<dbReference type="AlphaFoldDB" id="A0A5C3N3U9"/>
<proteinExistence type="predicted"/>
<reference evidence="1 2" key="1">
    <citation type="journal article" date="2019" name="Nat. Ecol. Evol.">
        <title>Megaphylogeny resolves global patterns of mushroom evolution.</title>
        <authorList>
            <person name="Varga T."/>
            <person name="Krizsan K."/>
            <person name="Foldi C."/>
            <person name="Dima B."/>
            <person name="Sanchez-Garcia M."/>
            <person name="Sanchez-Ramirez S."/>
            <person name="Szollosi G.J."/>
            <person name="Szarkandi J.G."/>
            <person name="Papp V."/>
            <person name="Albert L."/>
            <person name="Andreopoulos W."/>
            <person name="Angelini C."/>
            <person name="Antonin V."/>
            <person name="Barry K.W."/>
            <person name="Bougher N.L."/>
            <person name="Buchanan P."/>
            <person name="Buyck B."/>
            <person name="Bense V."/>
            <person name="Catcheside P."/>
            <person name="Chovatia M."/>
            <person name="Cooper J."/>
            <person name="Damon W."/>
            <person name="Desjardin D."/>
            <person name="Finy P."/>
            <person name="Geml J."/>
            <person name="Haridas S."/>
            <person name="Hughes K."/>
            <person name="Justo A."/>
            <person name="Karasinski D."/>
            <person name="Kautmanova I."/>
            <person name="Kiss B."/>
            <person name="Kocsube S."/>
            <person name="Kotiranta H."/>
            <person name="LaButti K.M."/>
            <person name="Lechner B.E."/>
            <person name="Liimatainen K."/>
            <person name="Lipzen A."/>
            <person name="Lukacs Z."/>
            <person name="Mihaltcheva S."/>
            <person name="Morgado L.N."/>
            <person name="Niskanen T."/>
            <person name="Noordeloos M.E."/>
            <person name="Ohm R.A."/>
            <person name="Ortiz-Santana B."/>
            <person name="Ovrebo C."/>
            <person name="Racz N."/>
            <person name="Riley R."/>
            <person name="Savchenko A."/>
            <person name="Shiryaev A."/>
            <person name="Soop K."/>
            <person name="Spirin V."/>
            <person name="Szebenyi C."/>
            <person name="Tomsovsky M."/>
            <person name="Tulloss R.E."/>
            <person name="Uehling J."/>
            <person name="Grigoriev I.V."/>
            <person name="Vagvolgyi C."/>
            <person name="Papp T."/>
            <person name="Martin F.M."/>
            <person name="Miettinen O."/>
            <person name="Hibbett D.S."/>
            <person name="Nagy L.G."/>
        </authorList>
    </citation>
    <scope>NUCLEOTIDE SEQUENCE [LARGE SCALE GENOMIC DNA]</scope>
    <source>
        <strain evidence="1 2">OMC1185</strain>
    </source>
</reference>
<sequence>MHTTQATITSSYVEPPVSCRQCHVQTRRLVQELKRWNCPHDGPPERGGHRLQTGVAHRRQQVGGMLGQNPKSDHVPCDEVLVDPYVHMSFCLRTLNVTAVGEVGGVPQAVEVAAETTDSVSDCAEVSLQVERSETVLLLVYRVCGCQHVSKFR</sequence>
<accession>A0A5C3N3U9</accession>
<evidence type="ECO:0000313" key="2">
    <source>
        <dbReference type="Proteomes" id="UP000305948"/>
    </source>
</evidence>
<protein>
    <submittedName>
        <fullName evidence="1">Uncharacterized protein</fullName>
    </submittedName>
</protein>